<dbReference type="SUPFAM" id="SSF82544">
    <property type="entry name" value="GckA/TtuD-like"/>
    <property type="match status" value="1"/>
</dbReference>
<dbReference type="Pfam" id="PF05161">
    <property type="entry name" value="MOFRL"/>
    <property type="match status" value="1"/>
</dbReference>
<organism evidence="3 4">
    <name type="scientific">Methylomonas rivi</name>
    <dbReference type="NCBI Taxonomy" id="2952226"/>
    <lineage>
        <taxon>Bacteria</taxon>
        <taxon>Pseudomonadati</taxon>
        <taxon>Pseudomonadota</taxon>
        <taxon>Gammaproteobacteria</taxon>
        <taxon>Methylococcales</taxon>
        <taxon>Methylococcaceae</taxon>
        <taxon>Methylomonas</taxon>
    </lineage>
</organism>
<accession>A0ABT1UAL7</accession>
<feature type="domain" description="MOFRL" evidence="2">
    <location>
        <begin position="1"/>
        <end position="48"/>
    </location>
</feature>
<reference evidence="3 4" key="1">
    <citation type="submission" date="2022-07" db="EMBL/GenBank/DDBJ databases">
        <title>Methylomonas rivi sp. nov., Methylomonas rosea sp. nov., Methylomonas aureus sp. nov. and Methylomonas subterranea sp. nov., four novel methanotrophs isolated from a freshwater creek and the deep terrestrial subsurface.</title>
        <authorList>
            <person name="Abin C."/>
            <person name="Sankaranarayanan K."/>
            <person name="Garner C."/>
            <person name="Sindelar R."/>
            <person name="Kotary K."/>
            <person name="Garner R."/>
            <person name="Barclay S."/>
            <person name="Lawson P."/>
            <person name="Krumholz L."/>
        </authorList>
    </citation>
    <scope>NUCLEOTIDE SEQUENCE [LARGE SCALE GENOMIC DNA]</scope>
    <source>
        <strain evidence="3 4">WSC-6</strain>
    </source>
</reference>
<dbReference type="Gene3D" id="3.40.1480.10">
    <property type="entry name" value="MOFRL domain"/>
    <property type="match status" value="1"/>
</dbReference>
<feature type="region of interest" description="Disordered" evidence="1">
    <location>
        <begin position="1"/>
        <end position="23"/>
    </location>
</feature>
<evidence type="ECO:0000313" key="3">
    <source>
        <dbReference type="EMBL" id="MCQ8130855.1"/>
    </source>
</evidence>
<name>A0ABT1UAL7_9GAMM</name>
<gene>
    <name evidence="3" type="ORF">NP596_20540</name>
</gene>
<keyword evidence="4" id="KW-1185">Reference proteome</keyword>
<evidence type="ECO:0000313" key="4">
    <source>
        <dbReference type="Proteomes" id="UP001524586"/>
    </source>
</evidence>
<comment type="caution">
    <text evidence="3">The sequence shown here is derived from an EMBL/GenBank/DDBJ whole genome shotgun (WGS) entry which is preliminary data.</text>
</comment>
<dbReference type="RefSeq" id="WP_256617255.1">
    <property type="nucleotide sequence ID" value="NZ_JANIBK010000243.1"/>
</dbReference>
<evidence type="ECO:0000256" key="1">
    <source>
        <dbReference type="SAM" id="MobiDB-lite"/>
    </source>
</evidence>
<dbReference type="InterPro" id="IPR007835">
    <property type="entry name" value="MOFRL"/>
</dbReference>
<evidence type="ECO:0000259" key="2">
    <source>
        <dbReference type="Pfam" id="PF05161"/>
    </source>
</evidence>
<dbReference type="EMBL" id="JANIBK010000243">
    <property type="protein sequence ID" value="MCQ8130855.1"/>
    <property type="molecule type" value="Genomic_DNA"/>
</dbReference>
<protein>
    <recommendedName>
        <fullName evidence="2">MOFRL domain-containing protein</fullName>
    </recommendedName>
</protein>
<sequence>MVDSGSLNRMRRAGSDPQAALDNNDSYPALEAANALVVTGATGTNVADLQILLLYPY</sequence>
<proteinExistence type="predicted"/>
<dbReference type="Proteomes" id="UP001524586">
    <property type="component" value="Unassembled WGS sequence"/>
</dbReference>
<dbReference type="InterPro" id="IPR037035">
    <property type="entry name" value="GK-like_C_sf"/>
</dbReference>